<dbReference type="AlphaFoldDB" id="A0A9D1IK46"/>
<dbReference type="Gene3D" id="3.30.70.1070">
    <property type="entry name" value="Sporulation related repeat"/>
    <property type="match status" value="1"/>
</dbReference>
<organism evidence="1 2">
    <name type="scientific">Candidatus Limisoma intestinavium</name>
    <dbReference type="NCBI Taxonomy" id="2840856"/>
    <lineage>
        <taxon>Bacteria</taxon>
        <taxon>Pseudomonadati</taxon>
        <taxon>Bacteroidota</taxon>
        <taxon>Bacteroidia</taxon>
        <taxon>Bacteroidales</taxon>
        <taxon>Candidatus Limisoma</taxon>
    </lineage>
</organism>
<dbReference type="PROSITE" id="PS51257">
    <property type="entry name" value="PROKAR_LIPOPROTEIN"/>
    <property type="match status" value="1"/>
</dbReference>
<dbReference type="InterPro" id="IPR036680">
    <property type="entry name" value="SPOR-like_sf"/>
</dbReference>
<evidence type="ECO:0000313" key="1">
    <source>
        <dbReference type="EMBL" id="HIU38101.1"/>
    </source>
</evidence>
<sequence>MTKHPAHTIIAGMTVCLMLASACKTTEENYRQSYLAAVEGRTESAAPTDSISSEIHNKIMEAMRPKQVKVGGMEVPVLETNAWAYDARHKNVMKKYSVVVGAMRQLFNAKSFCTRLDKAGCPSYIIVDRQKNYYVVAAGFDMLTDAAGYLANIDNEIPFKLPIDKPFICSTTRL</sequence>
<proteinExistence type="predicted"/>
<reference evidence="1" key="2">
    <citation type="journal article" date="2021" name="PeerJ">
        <title>Extensive microbial diversity within the chicken gut microbiome revealed by metagenomics and culture.</title>
        <authorList>
            <person name="Gilroy R."/>
            <person name="Ravi A."/>
            <person name="Getino M."/>
            <person name="Pursley I."/>
            <person name="Horton D.L."/>
            <person name="Alikhan N.F."/>
            <person name="Baker D."/>
            <person name="Gharbi K."/>
            <person name="Hall N."/>
            <person name="Watson M."/>
            <person name="Adriaenssens E.M."/>
            <person name="Foster-Nyarko E."/>
            <person name="Jarju S."/>
            <person name="Secka A."/>
            <person name="Antonio M."/>
            <person name="Oren A."/>
            <person name="Chaudhuri R.R."/>
            <person name="La Ragione R."/>
            <person name="Hildebrand F."/>
            <person name="Pallen M.J."/>
        </authorList>
    </citation>
    <scope>NUCLEOTIDE SEQUENCE</scope>
    <source>
        <strain evidence="1">17073</strain>
    </source>
</reference>
<evidence type="ECO:0000313" key="2">
    <source>
        <dbReference type="Proteomes" id="UP000824076"/>
    </source>
</evidence>
<reference evidence="1" key="1">
    <citation type="submission" date="2020-10" db="EMBL/GenBank/DDBJ databases">
        <authorList>
            <person name="Gilroy R."/>
        </authorList>
    </citation>
    <scope>NUCLEOTIDE SEQUENCE</scope>
    <source>
        <strain evidence="1">17073</strain>
    </source>
</reference>
<dbReference type="SUPFAM" id="SSF110997">
    <property type="entry name" value="Sporulation related repeat"/>
    <property type="match status" value="1"/>
</dbReference>
<accession>A0A9D1IK46</accession>
<comment type="caution">
    <text evidence="1">The sequence shown here is derived from an EMBL/GenBank/DDBJ whole genome shotgun (WGS) entry which is preliminary data.</text>
</comment>
<name>A0A9D1IK46_9BACT</name>
<evidence type="ECO:0008006" key="3">
    <source>
        <dbReference type="Google" id="ProtNLM"/>
    </source>
</evidence>
<dbReference type="Proteomes" id="UP000824076">
    <property type="component" value="Unassembled WGS sequence"/>
</dbReference>
<dbReference type="EMBL" id="DVMS01000010">
    <property type="protein sequence ID" value="HIU38101.1"/>
    <property type="molecule type" value="Genomic_DNA"/>
</dbReference>
<dbReference type="GO" id="GO:0042834">
    <property type="term" value="F:peptidoglycan binding"/>
    <property type="evidence" value="ECO:0007669"/>
    <property type="project" value="InterPro"/>
</dbReference>
<protein>
    <recommendedName>
        <fullName evidence="3">SPOR domain-containing protein</fullName>
    </recommendedName>
</protein>
<gene>
    <name evidence="1" type="ORF">IAD18_00340</name>
</gene>